<evidence type="ECO:0000313" key="1">
    <source>
        <dbReference type="EMBL" id="KAL1561180.1"/>
    </source>
</evidence>
<dbReference type="EMBL" id="JBEAFC010000003">
    <property type="protein sequence ID" value="KAL1561180.1"/>
    <property type="molecule type" value="Genomic_DNA"/>
</dbReference>
<name>A0ABD1HXG8_SALDI</name>
<sequence length="70" mass="8151">MPILASYLYRAAGNTSELRRYSRRRKIQKPLRLRKLDGYIYCIQGVCQCLFSAAKEQISTAVYVGFLWKS</sequence>
<accession>A0ABD1HXG8</accession>
<dbReference type="Proteomes" id="UP001567538">
    <property type="component" value="Unassembled WGS sequence"/>
</dbReference>
<keyword evidence="2" id="KW-1185">Reference proteome</keyword>
<organism evidence="1 2">
    <name type="scientific">Salvia divinorum</name>
    <name type="common">Maria pastora</name>
    <name type="synonym">Diviner's sage</name>
    <dbReference type="NCBI Taxonomy" id="28513"/>
    <lineage>
        <taxon>Eukaryota</taxon>
        <taxon>Viridiplantae</taxon>
        <taxon>Streptophyta</taxon>
        <taxon>Embryophyta</taxon>
        <taxon>Tracheophyta</taxon>
        <taxon>Spermatophyta</taxon>
        <taxon>Magnoliopsida</taxon>
        <taxon>eudicotyledons</taxon>
        <taxon>Gunneridae</taxon>
        <taxon>Pentapetalae</taxon>
        <taxon>asterids</taxon>
        <taxon>lamiids</taxon>
        <taxon>Lamiales</taxon>
        <taxon>Lamiaceae</taxon>
        <taxon>Nepetoideae</taxon>
        <taxon>Mentheae</taxon>
        <taxon>Salviinae</taxon>
        <taxon>Salvia</taxon>
        <taxon>Salvia subgen. Calosphace</taxon>
    </lineage>
</organism>
<dbReference type="AlphaFoldDB" id="A0ABD1HXG8"/>
<comment type="caution">
    <text evidence="1">The sequence shown here is derived from an EMBL/GenBank/DDBJ whole genome shotgun (WGS) entry which is preliminary data.</text>
</comment>
<proteinExistence type="predicted"/>
<evidence type="ECO:0000313" key="2">
    <source>
        <dbReference type="Proteomes" id="UP001567538"/>
    </source>
</evidence>
<protein>
    <submittedName>
        <fullName evidence="1">Uncharacterized protein</fullName>
    </submittedName>
</protein>
<reference evidence="1 2" key="1">
    <citation type="submission" date="2024-06" db="EMBL/GenBank/DDBJ databases">
        <title>A chromosome level genome sequence of Diviner's sage (Salvia divinorum).</title>
        <authorList>
            <person name="Ford S.A."/>
            <person name="Ro D.-K."/>
            <person name="Ness R.W."/>
            <person name="Phillips M.A."/>
        </authorList>
    </citation>
    <scope>NUCLEOTIDE SEQUENCE [LARGE SCALE GENOMIC DNA]</scope>
    <source>
        <strain evidence="1">SAF-2024a</strain>
        <tissue evidence="1">Leaf</tissue>
    </source>
</reference>
<gene>
    <name evidence="1" type="ORF">AAHA92_03918</name>
</gene>